<dbReference type="Proteomes" id="UP000246099">
    <property type="component" value="Chromosome"/>
</dbReference>
<proteinExistence type="predicted"/>
<dbReference type="EMBL" id="CP029600">
    <property type="protein sequence ID" value="AWO00451.1"/>
    <property type="molecule type" value="Genomic_DNA"/>
</dbReference>
<dbReference type="Pfam" id="PF13630">
    <property type="entry name" value="SdpI"/>
    <property type="match status" value="1"/>
</dbReference>
<keyword evidence="3" id="KW-1185">Reference proteome</keyword>
<evidence type="ECO:0008006" key="4">
    <source>
        <dbReference type="Google" id="ProtNLM"/>
    </source>
</evidence>
<keyword evidence="1" id="KW-0812">Transmembrane</keyword>
<feature type="transmembrane region" description="Helical" evidence="1">
    <location>
        <begin position="66"/>
        <end position="82"/>
    </location>
</feature>
<accession>A0ABM6W921</accession>
<keyword evidence="1" id="KW-1133">Transmembrane helix</keyword>
<organism evidence="2 3">
    <name type="scientific">Chitinophaga alhagiae</name>
    <dbReference type="NCBI Taxonomy" id="2203219"/>
    <lineage>
        <taxon>Bacteria</taxon>
        <taxon>Pseudomonadati</taxon>
        <taxon>Bacteroidota</taxon>
        <taxon>Chitinophagia</taxon>
        <taxon>Chitinophagales</taxon>
        <taxon>Chitinophagaceae</taxon>
        <taxon>Chitinophaga</taxon>
    </lineage>
</organism>
<keyword evidence="1" id="KW-0472">Membrane</keyword>
<evidence type="ECO:0000313" key="3">
    <source>
        <dbReference type="Proteomes" id="UP000246099"/>
    </source>
</evidence>
<protein>
    <recommendedName>
        <fullName evidence="4">SdpI family protein</fullName>
    </recommendedName>
</protein>
<dbReference type="InterPro" id="IPR025962">
    <property type="entry name" value="SdpI/YhfL"/>
</dbReference>
<reference evidence="2 3" key="1">
    <citation type="submission" date="2018-05" db="EMBL/GenBank/DDBJ databases">
        <title>Chitinophaga sp. nov., isolated from rhizosphere soil of Alhagi.</title>
        <authorList>
            <person name="Liu Y."/>
        </authorList>
    </citation>
    <scope>NUCLEOTIDE SEQUENCE [LARGE SCALE GENOMIC DNA]</scope>
    <source>
        <strain evidence="2 3">T22</strain>
    </source>
</reference>
<feature type="transmembrane region" description="Helical" evidence="1">
    <location>
        <begin position="6"/>
        <end position="27"/>
    </location>
</feature>
<evidence type="ECO:0000256" key="1">
    <source>
        <dbReference type="SAM" id="Phobius"/>
    </source>
</evidence>
<gene>
    <name evidence="2" type="ORF">DLD77_01375</name>
</gene>
<dbReference type="RefSeq" id="WP_119075929.1">
    <property type="nucleotide sequence ID" value="NZ_CP029600.1"/>
</dbReference>
<feature type="transmembrane region" description="Helical" evidence="1">
    <location>
        <begin position="88"/>
        <end position="107"/>
    </location>
</feature>
<sequence length="127" mass="14861">MDSILNSPFFNASLLAGLLFLFMGFMIRKYPPRSMKTWYGYRTFSSTINENTWHEANQYAAFLSRRMAYILIPFGLLMALLFKTQTDLFLYLTVTPVIICALLLTGLTEWHLLQEFDEDGERKIKKE</sequence>
<evidence type="ECO:0000313" key="2">
    <source>
        <dbReference type="EMBL" id="AWO00451.1"/>
    </source>
</evidence>
<name>A0ABM6W921_9BACT</name>